<dbReference type="WBParaSite" id="ACRNAN_scaffold1022.g27937.t1">
    <property type="protein sequence ID" value="ACRNAN_scaffold1022.g27937.t1"/>
    <property type="gene ID" value="ACRNAN_scaffold1022.g27937"/>
</dbReference>
<organism evidence="1 2">
    <name type="scientific">Acrobeloides nanus</name>
    <dbReference type="NCBI Taxonomy" id="290746"/>
    <lineage>
        <taxon>Eukaryota</taxon>
        <taxon>Metazoa</taxon>
        <taxon>Ecdysozoa</taxon>
        <taxon>Nematoda</taxon>
        <taxon>Chromadorea</taxon>
        <taxon>Rhabditida</taxon>
        <taxon>Tylenchina</taxon>
        <taxon>Cephalobomorpha</taxon>
        <taxon>Cephaloboidea</taxon>
        <taxon>Cephalobidae</taxon>
        <taxon>Acrobeloides</taxon>
    </lineage>
</organism>
<keyword evidence="1" id="KW-1185">Reference proteome</keyword>
<sequence>MHLEARSITVPNNDASSLSDMLDSTRRELGAHTFSLLKNMPQMPPVPPMLPFDSIPSPLEIAQELPPISNLLDSMYSRPGSKHFEKVNSFMFPNFESVNNKFIRSKDSSHLSSLMETVNPLNILLPSIQQGLAIDDLDPELTKRSLSEVMLVAQEYNVSKIEYFEAKEGYQMISKILKSYRSLSLTDSYKNRLKIMLLLKLDGTLLLLESGGKHKLLADQMFIELDKDNYFNTQLPLLKTLITTLQKGVLVLHRLLNEEIRPELLEFQKELQTISN</sequence>
<accession>A0A914CF34</accession>
<evidence type="ECO:0000313" key="1">
    <source>
        <dbReference type="Proteomes" id="UP000887540"/>
    </source>
</evidence>
<reference evidence="2" key="1">
    <citation type="submission" date="2022-11" db="UniProtKB">
        <authorList>
            <consortium name="WormBaseParasite"/>
        </authorList>
    </citation>
    <scope>IDENTIFICATION</scope>
</reference>
<proteinExistence type="predicted"/>
<evidence type="ECO:0000313" key="2">
    <source>
        <dbReference type="WBParaSite" id="ACRNAN_scaffold1022.g27937.t1"/>
    </source>
</evidence>
<protein>
    <submittedName>
        <fullName evidence="2">Uncharacterized protein</fullName>
    </submittedName>
</protein>
<dbReference type="Proteomes" id="UP000887540">
    <property type="component" value="Unplaced"/>
</dbReference>
<name>A0A914CF34_9BILA</name>
<dbReference type="AlphaFoldDB" id="A0A914CF34"/>